<keyword evidence="4 6" id="KW-1133">Transmembrane helix</keyword>
<feature type="domain" description="Major facilitator superfamily (MFS) profile" evidence="8">
    <location>
        <begin position="200"/>
        <end position="405"/>
    </location>
</feature>
<dbReference type="InterPro" id="IPR011701">
    <property type="entry name" value="MFS"/>
</dbReference>
<dbReference type="InterPro" id="IPR020846">
    <property type="entry name" value="MFS_dom"/>
</dbReference>
<dbReference type="Proteomes" id="UP001370348">
    <property type="component" value="Chromosome"/>
</dbReference>
<keyword evidence="3 6" id="KW-0812">Transmembrane</keyword>
<evidence type="ECO:0000256" key="5">
    <source>
        <dbReference type="ARBA" id="ARBA00023136"/>
    </source>
</evidence>
<feature type="transmembrane region" description="Helical" evidence="6">
    <location>
        <begin position="362"/>
        <end position="383"/>
    </location>
</feature>
<keyword evidence="10" id="KW-1185">Reference proteome</keyword>
<dbReference type="Gene3D" id="1.20.1250.20">
    <property type="entry name" value="MFS general substrate transporter like domains"/>
    <property type="match status" value="2"/>
</dbReference>
<evidence type="ECO:0000256" key="7">
    <source>
        <dbReference type="SAM" id="SignalP"/>
    </source>
</evidence>
<protein>
    <submittedName>
        <fullName evidence="9">MFS transporter</fullName>
    </submittedName>
</protein>
<dbReference type="SUPFAM" id="SSF103473">
    <property type="entry name" value="MFS general substrate transporter"/>
    <property type="match status" value="1"/>
</dbReference>
<feature type="chain" id="PRO_5046645946" evidence="7">
    <location>
        <begin position="20"/>
        <end position="405"/>
    </location>
</feature>
<name>A0ABZ2MC59_9BACT</name>
<dbReference type="PANTHER" id="PTHR23506:SF23">
    <property type="entry name" value="GH10249P"/>
    <property type="match status" value="1"/>
</dbReference>
<dbReference type="RefSeq" id="WP_394829676.1">
    <property type="nucleotide sequence ID" value="NZ_CP089984.1"/>
</dbReference>
<dbReference type="InterPro" id="IPR036259">
    <property type="entry name" value="MFS_trans_sf"/>
</dbReference>
<keyword evidence="7" id="KW-0732">Signal</keyword>
<dbReference type="Pfam" id="PF07690">
    <property type="entry name" value="MFS_1"/>
    <property type="match status" value="1"/>
</dbReference>
<evidence type="ECO:0000313" key="9">
    <source>
        <dbReference type="EMBL" id="WXB20075.1"/>
    </source>
</evidence>
<evidence type="ECO:0000313" key="10">
    <source>
        <dbReference type="Proteomes" id="UP001370348"/>
    </source>
</evidence>
<feature type="transmembrane region" description="Helical" evidence="6">
    <location>
        <begin position="265"/>
        <end position="284"/>
    </location>
</feature>
<feature type="transmembrane region" description="Helical" evidence="6">
    <location>
        <begin position="290"/>
        <end position="312"/>
    </location>
</feature>
<sequence length="405" mass="41861">MQARLMPLCLRLFAQMLPATLVTPAIRPLFAMYHGGNEGAMHAFMAANMLGGAIGAPWLGRADDARGRGRALLVLIVILDAILLAAFALRIPTYPLLVLRTLEGAMHVGAASMLMGDAVARANTDGGRVTGMAALSVVSAIACGSFLGGLLVSFDARLPFAAASFLALAVAATLGERASAAHGSRPRAATIRLILAREPDLWMALGAAFVARFAIGCIVVTFALFAHRAHGYSDRTIGILFSLVTIPFALFAYPAGRMLDRVPRAAVLAGGALACAAVLVALGWVPRNGIGASLLLFGIGSSMIFVPVLSYATTFGLAEERATVMASIHGAGCLGMLLGPTAAGIVSASVQRATDPVTAYRAVFVVGGAAILVWLLVSAGVLIKRTRDEAAALQRHVATEPPIQG</sequence>
<gene>
    <name evidence="9" type="ORF">LZC94_22985</name>
</gene>
<feature type="transmembrane region" description="Helical" evidence="6">
    <location>
        <begin position="237"/>
        <end position="253"/>
    </location>
</feature>
<comment type="subcellular location">
    <subcellularLocation>
        <location evidence="1">Membrane</location>
        <topology evidence="1">Multi-pass membrane protein</topology>
    </subcellularLocation>
</comment>
<feature type="transmembrane region" description="Helical" evidence="6">
    <location>
        <begin position="201"/>
        <end position="225"/>
    </location>
</feature>
<evidence type="ECO:0000256" key="3">
    <source>
        <dbReference type="ARBA" id="ARBA00022692"/>
    </source>
</evidence>
<feature type="signal peptide" evidence="7">
    <location>
        <begin position="1"/>
        <end position="19"/>
    </location>
</feature>
<organism evidence="9 10">
    <name type="scientific">Pendulispora albinea</name>
    <dbReference type="NCBI Taxonomy" id="2741071"/>
    <lineage>
        <taxon>Bacteria</taxon>
        <taxon>Pseudomonadati</taxon>
        <taxon>Myxococcota</taxon>
        <taxon>Myxococcia</taxon>
        <taxon>Myxococcales</taxon>
        <taxon>Sorangiineae</taxon>
        <taxon>Pendulisporaceae</taxon>
        <taxon>Pendulispora</taxon>
    </lineage>
</organism>
<dbReference type="EMBL" id="CP089984">
    <property type="protein sequence ID" value="WXB20075.1"/>
    <property type="molecule type" value="Genomic_DNA"/>
</dbReference>
<keyword evidence="2" id="KW-0813">Transport</keyword>
<feature type="transmembrane region" description="Helical" evidence="6">
    <location>
        <begin position="71"/>
        <end position="91"/>
    </location>
</feature>
<proteinExistence type="predicted"/>
<evidence type="ECO:0000256" key="2">
    <source>
        <dbReference type="ARBA" id="ARBA00022448"/>
    </source>
</evidence>
<evidence type="ECO:0000256" key="1">
    <source>
        <dbReference type="ARBA" id="ARBA00004141"/>
    </source>
</evidence>
<dbReference type="InterPro" id="IPR050930">
    <property type="entry name" value="MFS_Vesicular_Transporter"/>
</dbReference>
<reference evidence="9 10" key="1">
    <citation type="submission" date="2021-12" db="EMBL/GenBank/DDBJ databases">
        <title>Discovery of the Pendulisporaceae a myxobacterial family with distinct sporulation behavior and unique specialized metabolism.</title>
        <authorList>
            <person name="Garcia R."/>
            <person name="Popoff A."/>
            <person name="Bader C.D."/>
            <person name="Loehr J."/>
            <person name="Walesch S."/>
            <person name="Walt C."/>
            <person name="Boldt J."/>
            <person name="Bunk B."/>
            <person name="Haeckl F.J.F.P.J."/>
            <person name="Gunesch A.P."/>
            <person name="Birkelbach J."/>
            <person name="Nuebel U."/>
            <person name="Pietschmann T."/>
            <person name="Bach T."/>
            <person name="Mueller R."/>
        </authorList>
    </citation>
    <scope>NUCLEOTIDE SEQUENCE [LARGE SCALE GENOMIC DNA]</scope>
    <source>
        <strain evidence="9 10">MSr11954</strain>
    </source>
</reference>
<evidence type="ECO:0000256" key="6">
    <source>
        <dbReference type="SAM" id="Phobius"/>
    </source>
</evidence>
<feature type="transmembrane region" description="Helical" evidence="6">
    <location>
        <begin position="132"/>
        <end position="154"/>
    </location>
</feature>
<feature type="transmembrane region" description="Helical" evidence="6">
    <location>
        <begin position="324"/>
        <end position="350"/>
    </location>
</feature>
<keyword evidence="5 6" id="KW-0472">Membrane</keyword>
<feature type="transmembrane region" description="Helical" evidence="6">
    <location>
        <begin position="40"/>
        <end position="59"/>
    </location>
</feature>
<dbReference type="PROSITE" id="PS50850">
    <property type="entry name" value="MFS"/>
    <property type="match status" value="1"/>
</dbReference>
<accession>A0ABZ2MC59</accession>
<evidence type="ECO:0000256" key="4">
    <source>
        <dbReference type="ARBA" id="ARBA00022989"/>
    </source>
</evidence>
<dbReference type="PANTHER" id="PTHR23506">
    <property type="entry name" value="GH10249P"/>
    <property type="match status" value="1"/>
</dbReference>
<evidence type="ECO:0000259" key="8">
    <source>
        <dbReference type="PROSITE" id="PS50850"/>
    </source>
</evidence>